<evidence type="ECO:0000313" key="3">
    <source>
        <dbReference type="Proteomes" id="UP000694701"/>
    </source>
</evidence>
<dbReference type="InterPro" id="IPR007110">
    <property type="entry name" value="Ig-like_dom"/>
</dbReference>
<dbReference type="InterPro" id="IPR036179">
    <property type="entry name" value="Ig-like_dom_sf"/>
</dbReference>
<protein>
    <recommendedName>
        <fullName evidence="1">Ig-like domain-containing protein</fullName>
    </recommendedName>
</protein>
<dbReference type="Gene3D" id="2.60.40.10">
    <property type="entry name" value="Immunoglobulins"/>
    <property type="match status" value="1"/>
</dbReference>
<organism evidence="2 3">
    <name type="scientific">Cyprinus carpio</name>
    <name type="common">Common carp</name>
    <dbReference type="NCBI Taxonomy" id="7962"/>
    <lineage>
        <taxon>Eukaryota</taxon>
        <taxon>Metazoa</taxon>
        <taxon>Chordata</taxon>
        <taxon>Craniata</taxon>
        <taxon>Vertebrata</taxon>
        <taxon>Euteleostomi</taxon>
        <taxon>Actinopterygii</taxon>
        <taxon>Neopterygii</taxon>
        <taxon>Teleostei</taxon>
        <taxon>Ostariophysi</taxon>
        <taxon>Cypriniformes</taxon>
        <taxon>Cyprinidae</taxon>
        <taxon>Cyprininae</taxon>
        <taxon>Cyprinus</taxon>
    </lineage>
</organism>
<dbReference type="AlphaFoldDB" id="A0A8C2DIA5"/>
<dbReference type="InterPro" id="IPR013783">
    <property type="entry name" value="Ig-like_fold"/>
</dbReference>
<name>A0A8C2DIA5_CYPCA</name>
<dbReference type="Ensembl" id="ENSCCRT00020029892.1">
    <property type="protein sequence ID" value="ENSCCRP00020027269.1"/>
    <property type="gene ID" value="ENSCCRG00020012520.1"/>
</dbReference>
<evidence type="ECO:0000313" key="2">
    <source>
        <dbReference type="Ensembl" id="ENSCCRP00020027269.1"/>
    </source>
</evidence>
<dbReference type="Proteomes" id="UP000694701">
    <property type="component" value="Unplaced"/>
</dbReference>
<feature type="domain" description="Ig-like" evidence="1">
    <location>
        <begin position="27"/>
        <end position="59"/>
    </location>
</feature>
<proteinExistence type="predicted"/>
<accession>A0A8C2DIA5</accession>
<reference evidence="2" key="1">
    <citation type="submission" date="2025-08" db="UniProtKB">
        <authorList>
            <consortium name="Ensembl"/>
        </authorList>
    </citation>
    <scope>IDENTIFICATION</scope>
</reference>
<evidence type="ECO:0000259" key="1">
    <source>
        <dbReference type="PROSITE" id="PS50835"/>
    </source>
</evidence>
<dbReference type="PROSITE" id="PS50835">
    <property type="entry name" value="IG_LIKE"/>
    <property type="match status" value="1"/>
</dbReference>
<sequence>QGFVLCETEAQHLLVVDICESIRVYKPNITLLSREDGDRIVLECQLNDYFPDNLSVQWLDGEKSVGGQIAKKFQNADKGETNGDQEAFREISADSQCCAGVCCKWSPIW</sequence>
<dbReference type="SUPFAM" id="SSF48726">
    <property type="entry name" value="Immunoglobulin"/>
    <property type="match status" value="1"/>
</dbReference>